<evidence type="ECO:0000256" key="7">
    <source>
        <dbReference type="ARBA" id="ARBA00023065"/>
    </source>
</evidence>
<evidence type="ECO:0000256" key="1">
    <source>
        <dbReference type="ARBA" id="ARBA00022448"/>
    </source>
</evidence>
<name>A0A447NYJ4_SALET</name>
<dbReference type="GO" id="GO:0005886">
    <property type="term" value="C:plasma membrane"/>
    <property type="evidence" value="ECO:0007669"/>
    <property type="project" value="TreeGrafter"/>
</dbReference>
<keyword evidence="6 9" id="KW-1133">Transmembrane helix</keyword>
<dbReference type="GO" id="GO:0008556">
    <property type="term" value="F:P-type potassium transmembrane transporter activity"/>
    <property type="evidence" value="ECO:0007669"/>
    <property type="project" value="InterPro"/>
</dbReference>
<dbReference type="NCBIfam" id="TIGR00680">
    <property type="entry name" value="kdpA"/>
    <property type="match status" value="1"/>
</dbReference>
<keyword evidence="4 9" id="KW-0812">Transmembrane</keyword>
<evidence type="ECO:0000313" key="10">
    <source>
        <dbReference type="EMBL" id="VEA08396.1"/>
    </source>
</evidence>
<protein>
    <submittedName>
        <fullName evidence="10">Potassium-transporting ATPase A chain</fullName>
    </submittedName>
</protein>
<gene>
    <name evidence="10" type="primary">kdpA_1</name>
    <name evidence="10" type="ORF">NCTC7406_03590</name>
</gene>
<sequence>MAAQGFLLIASFLLILFVLAKPLGSGLARLIAAVPLPGVAGVERILWRALGITDHEMNWRQYLLALLTLNLLGLGILFCLLFWQEWLPLNPQRLPGLSWDLALNTAVSFVTNTNWQAYSGESTLSYFSQMAGLTVQNFLSAATGIAVVFALIRAFTRQNVHTLGNAWQDLVRITLWILFPVALIIALFFIQQGVPQNLSAYQPITTLEGAKQLLPMGPVASQEAIKMLGTNGGGFFNANSSHPFENPPRSLIRRRCWRYF</sequence>
<keyword evidence="5" id="KW-0630">Potassium</keyword>
<evidence type="ECO:0000256" key="8">
    <source>
        <dbReference type="ARBA" id="ARBA00023136"/>
    </source>
</evidence>
<organism evidence="10 11">
    <name type="scientific">Salmonella enterica subsp. enterica serovar Sanjuan</name>
    <dbReference type="NCBI Taxonomy" id="1160765"/>
    <lineage>
        <taxon>Bacteria</taxon>
        <taxon>Pseudomonadati</taxon>
        <taxon>Pseudomonadota</taxon>
        <taxon>Gammaproteobacteria</taxon>
        <taxon>Enterobacterales</taxon>
        <taxon>Enterobacteriaceae</taxon>
        <taxon>Salmonella</taxon>
    </lineage>
</organism>
<dbReference type="PANTHER" id="PTHR30607">
    <property type="entry name" value="POTASSIUM-TRANSPORTING ATPASE A CHAIN"/>
    <property type="match status" value="1"/>
</dbReference>
<accession>A0A447NYJ4</accession>
<dbReference type="InterPro" id="IPR004623">
    <property type="entry name" value="KdpA"/>
</dbReference>
<feature type="transmembrane region" description="Helical" evidence="9">
    <location>
        <begin position="130"/>
        <end position="152"/>
    </location>
</feature>
<dbReference type="AlphaFoldDB" id="A0A447NYJ4"/>
<evidence type="ECO:0000313" key="11">
    <source>
        <dbReference type="Proteomes" id="UP000276345"/>
    </source>
</evidence>
<dbReference type="EMBL" id="LR134142">
    <property type="protein sequence ID" value="VEA08396.1"/>
    <property type="molecule type" value="Genomic_DNA"/>
</dbReference>
<evidence type="ECO:0000256" key="9">
    <source>
        <dbReference type="SAM" id="Phobius"/>
    </source>
</evidence>
<evidence type="ECO:0000256" key="2">
    <source>
        <dbReference type="ARBA" id="ARBA00022475"/>
    </source>
</evidence>
<evidence type="ECO:0000256" key="5">
    <source>
        <dbReference type="ARBA" id="ARBA00022958"/>
    </source>
</evidence>
<keyword evidence="7" id="KW-0406">Ion transport</keyword>
<dbReference type="Pfam" id="PF03814">
    <property type="entry name" value="KdpA"/>
    <property type="match status" value="1"/>
</dbReference>
<keyword evidence="8 9" id="KW-0472">Membrane</keyword>
<evidence type="ECO:0000256" key="3">
    <source>
        <dbReference type="ARBA" id="ARBA00022538"/>
    </source>
</evidence>
<dbReference type="Proteomes" id="UP000276345">
    <property type="component" value="Chromosome"/>
</dbReference>
<feature type="transmembrane region" description="Helical" evidence="9">
    <location>
        <begin position="62"/>
        <end position="83"/>
    </location>
</feature>
<evidence type="ECO:0000256" key="4">
    <source>
        <dbReference type="ARBA" id="ARBA00022692"/>
    </source>
</evidence>
<keyword evidence="2" id="KW-1003">Cell membrane</keyword>
<dbReference type="PANTHER" id="PTHR30607:SF2">
    <property type="entry name" value="POTASSIUM-TRANSPORTING ATPASE POTASSIUM-BINDING SUBUNIT"/>
    <property type="match status" value="1"/>
</dbReference>
<reference evidence="10 11" key="1">
    <citation type="submission" date="2018-12" db="EMBL/GenBank/DDBJ databases">
        <authorList>
            <consortium name="Pathogen Informatics"/>
        </authorList>
    </citation>
    <scope>NUCLEOTIDE SEQUENCE [LARGE SCALE GENOMIC DNA]</scope>
    <source>
        <strain evidence="10 11">NCTC7406</strain>
    </source>
</reference>
<keyword evidence="3" id="KW-0633">Potassium transport</keyword>
<evidence type="ECO:0000256" key="6">
    <source>
        <dbReference type="ARBA" id="ARBA00022989"/>
    </source>
</evidence>
<proteinExistence type="predicted"/>
<feature type="transmembrane region" description="Helical" evidence="9">
    <location>
        <begin position="173"/>
        <end position="190"/>
    </location>
</feature>
<keyword evidence="1" id="KW-0813">Transport</keyword>